<dbReference type="KEGG" id="psuu:Psuf_002370"/>
<dbReference type="AlphaFoldDB" id="A0A6F8Y9W6"/>
<dbReference type="Proteomes" id="UP000503011">
    <property type="component" value="Chromosome"/>
</dbReference>
<protein>
    <submittedName>
        <fullName evidence="1">Uncharacterized protein</fullName>
    </submittedName>
</protein>
<evidence type="ECO:0000313" key="2">
    <source>
        <dbReference type="Proteomes" id="UP000503011"/>
    </source>
</evidence>
<keyword evidence="2" id="KW-1185">Reference proteome</keyword>
<evidence type="ECO:0000313" key="1">
    <source>
        <dbReference type="EMBL" id="BCB82924.1"/>
    </source>
</evidence>
<organism evidence="1 2">
    <name type="scientific">Phytohabitans suffuscus</name>
    <dbReference type="NCBI Taxonomy" id="624315"/>
    <lineage>
        <taxon>Bacteria</taxon>
        <taxon>Bacillati</taxon>
        <taxon>Actinomycetota</taxon>
        <taxon>Actinomycetes</taxon>
        <taxon>Micromonosporales</taxon>
        <taxon>Micromonosporaceae</taxon>
    </lineage>
</organism>
<reference evidence="1 2" key="1">
    <citation type="submission" date="2020-03" db="EMBL/GenBank/DDBJ databases">
        <title>Whole genome shotgun sequence of Phytohabitans suffuscus NBRC 105367.</title>
        <authorList>
            <person name="Komaki H."/>
            <person name="Tamura T."/>
        </authorList>
    </citation>
    <scope>NUCLEOTIDE SEQUENCE [LARGE SCALE GENOMIC DNA]</scope>
    <source>
        <strain evidence="1 2">NBRC 105367</strain>
    </source>
</reference>
<dbReference type="RefSeq" id="WP_173152808.1">
    <property type="nucleotide sequence ID" value="NZ_AP022871.1"/>
</dbReference>
<accession>A0A6F8Y9W6</accession>
<name>A0A6F8Y9W6_9ACTN</name>
<sequence length="133" mass="14593">MRYFEIAGVAARPRLRFPRHDGGTYTVYSGVISLVASRAFRGAIRPDDRQAISFFVPDSPAFTTDPAIVGLELSLKTIRTMGNPNLVTFGAHDEQASVDPDPRGGEHRWLQISFQVPVSSVAAADLNYRLTTT</sequence>
<reference evidence="1 2" key="2">
    <citation type="submission" date="2020-03" db="EMBL/GenBank/DDBJ databases">
        <authorList>
            <person name="Ichikawa N."/>
            <person name="Kimura A."/>
            <person name="Kitahashi Y."/>
            <person name="Uohara A."/>
        </authorList>
    </citation>
    <scope>NUCLEOTIDE SEQUENCE [LARGE SCALE GENOMIC DNA]</scope>
    <source>
        <strain evidence="1 2">NBRC 105367</strain>
    </source>
</reference>
<gene>
    <name evidence="1" type="ORF">Psuf_002370</name>
</gene>
<proteinExistence type="predicted"/>
<dbReference type="EMBL" id="AP022871">
    <property type="protein sequence ID" value="BCB82924.1"/>
    <property type="molecule type" value="Genomic_DNA"/>
</dbReference>